<dbReference type="NCBIfam" id="TIGR01465">
    <property type="entry name" value="cobM_cbiF"/>
    <property type="match status" value="1"/>
</dbReference>
<dbReference type="SUPFAM" id="SSF53790">
    <property type="entry name" value="Tetrapyrrole methylase"/>
    <property type="match status" value="1"/>
</dbReference>
<dbReference type="FunCoup" id="A0A1Q6DVJ7">
    <property type="interactions" value="78"/>
</dbReference>
<dbReference type="GO" id="GO:0046026">
    <property type="term" value="F:precorrin-4 C11-methyltransferase activity"/>
    <property type="evidence" value="ECO:0007669"/>
    <property type="project" value="InterPro"/>
</dbReference>
<dbReference type="Gene3D" id="3.40.1010.10">
    <property type="entry name" value="Cobalt-precorrin-4 Transmethylase, Domain 1"/>
    <property type="match status" value="1"/>
</dbReference>
<dbReference type="Proteomes" id="UP000185744">
    <property type="component" value="Unassembled WGS sequence"/>
</dbReference>
<feature type="domain" description="Tetrapyrrole methylase" evidence="8">
    <location>
        <begin position="3"/>
        <end position="201"/>
    </location>
</feature>
<dbReference type="AlphaFoldDB" id="A0A1Q6DVJ7"/>
<dbReference type="UniPathway" id="UPA00148"/>
<evidence type="ECO:0000256" key="3">
    <source>
        <dbReference type="ARBA" id="ARBA00022573"/>
    </source>
</evidence>
<gene>
    <name evidence="9" type="ORF">BTN85_0858</name>
</gene>
<protein>
    <submittedName>
        <fullName evidence="9">Precorrin-4 methylase CobM</fullName>
    </submittedName>
</protein>
<keyword evidence="5 7" id="KW-0808">Transferase</keyword>
<dbReference type="InterPro" id="IPR006362">
    <property type="entry name" value="Cbl_synth_CobM/CibF"/>
</dbReference>
<dbReference type="InterPro" id="IPR014776">
    <property type="entry name" value="4pyrrole_Mease_sub2"/>
</dbReference>
<sequence>MEVNIVGAGPGDPDLITCKGKKLLEEADLVIYAGSLINDELLENLEAQKIDSQNRDLKEITQKMINATKNGKKVVRLHSGDPSLYGAIVEQIEILQKNDIEVEITPGVSSIFAATSALKTQLTLKGVSESVIFTRPAGDTLKEDKLKELSKQQTTLVIFLGISKIDEVVKKIERPLDTPVAVVYKASWNEEEVIKGKLSNIAEKVKEAGIERSALIIVGNVVEKKGYRRSKLYQEK</sequence>
<comment type="caution">
    <text evidence="9">The sequence shown here is derived from an EMBL/GenBank/DDBJ whole genome shotgun (WGS) entry which is preliminary data.</text>
</comment>
<dbReference type="InterPro" id="IPR000878">
    <property type="entry name" value="4pyrrol_Mease"/>
</dbReference>
<evidence type="ECO:0000256" key="5">
    <source>
        <dbReference type="ARBA" id="ARBA00022679"/>
    </source>
</evidence>
<dbReference type="PROSITE" id="PS00840">
    <property type="entry name" value="SUMT_2"/>
    <property type="match status" value="1"/>
</dbReference>
<dbReference type="GO" id="GO:0032259">
    <property type="term" value="P:methylation"/>
    <property type="evidence" value="ECO:0007669"/>
    <property type="project" value="UniProtKB-KW"/>
</dbReference>
<keyword evidence="3" id="KW-0169">Cobalamin biosynthesis</keyword>
<reference evidence="9" key="1">
    <citation type="submission" date="2016-12" db="EMBL/GenBank/DDBJ databases">
        <title>Discovery of methanogenic haloarchaea.</title>
        <authorList>
            <person name="Sorokin D.Y."/>
            <person name="Makarova K.S."/>
            <person name="Abbas B."/>
            <person name="Ferrer M."/>
            <person name="Golyshin P.N."/>
        </authorList>
    </citation>
    <scope>NUCLEOTIDE SEQUENCE [LARGE SCALE GENOMIC DNA]</scope>
    <source>
        <strain evidence="9">HMET1</strain>
    </source>
</reference>
<keyword evidence="6" id="KW-0949">S-adenosyl-L-methionine</keyword>
<dbReference type="STRING" id="1903181.BTN85_0858"/>
<keyword evidence="10" id="KW-1185">Reference proteome</keyword>
<organism evidence="9 10">
    <name type="scientific">Methanohalarchaeum thermophilum</name>
    <dbReference type="NCBI Taxonomy" id="1903181"/>
    <lineage>
        <taxon>Archaea</taxon>
        <taxon>Methanobacteriati</taxon>
        <taxon>Methanobacteriota</taxon>
        <taxon>Methanonatronarchaeia</taxon>
        <taxon>Methanonatronarchaeales</taxon>
        <taxon>Methanonatronarchaeaceae</taxon>
        <taxon>Candidatus Methanohalarchaeum</taxon>
    </lineage>
</organism>
<name>A0A1Q6DVJ7_METT1</name>
<accession>A0A1Q6DVJ7</accession>
<comment type="pathway">
    <text evidence="1">Cofactor biosynthesis; adenosylcobalamin biosynthesis.</text>
</comment>
<evidence type="ECO:0000256" key="2">
    <source>
        <dbReference type="ARBA" id="ARBA00005879"/>
    </source>
</evidence>
<comment type="similarity">
    <text evidence="2 7">Belongs to the precorrin methyltransferase family.</text>
</comment>
<dbReference type="PANTHER" id="PTHR45790">
    <property type="entry name" value="SIROHEME SYNTHASE-RELATED"/>
    <property type="match status" value="1"/>
</dbReference>
<evidence type="ECO:0000256" key="7">
    <source>
        <dbReference type="RuleBase" id="RU003960"/>
    </source>
</evidence>
<evidence type="ECO:0000313" key="9">
    <source>
        <dbReference type="EMBL" id="OKY78367.1"/>
    </source>
</evidence>
<dbReference type="EMBL" id="MSDW01000001">
    <property type="protein sequence ID" value="OKY78367.1"/>
    <property type="molecule type" value="Genomic_DNA"/>
</dbReference>
<evidence type="ECO:0000256" key="1">
    <source>
        <dbReference type="ARBA" id="ARBA00004953"/>
    </source>
</evidence>
<proteinExistence type="inferred from homology"/>
<dbReference type="GO" id="GO:0009236">
    <property type="term" value="P:cobalamin biosynthetic process"/>
    <property type="evidence" value="ECO:0007669"/>
    <property type="project" value="UniProtKB-UniPathway"/>
</dbReference>
<dbReference type="InterPro" id="IPR014777">
    <property type="entry name" value="4pyrrole_Mease_sub1"/>
</dbReference>
<dbReference type="Gene3D" id="3.30.950.10">
    <property type="entry name" value="Methyltransferase, Cobalt-precorrin-4 Transmethylase, Domain 2"/>
    <property type="match status" value="1"/>
</dbReference>
<dbReference type="CDD" id="cd11641">
    <property type="entry name" value="Precorrin-4_C11-MT"/>
    <property type="match status" value="1"/>
</dbReference>
<dbReference type="InterPro" id="IPR050161">
    <property type="entry name" value="Siro_Cobalamin_biosynth"/>
</dbReference>
<keyword evidence="4 7" id="KW-0489">Methyltransferase</keyword>
<dbReference type="InterPro" id="IPR035996">
    <property type="entry name" value="4pyrrol_Methylase_sf"/>
</dbReference>
<evidence type="ECO:0000256" key="6">
    <source>
        <dbReference type="ARBA" id="ARBA00022691"/>
    </source>
</evidence>
<dbReference type="Pfam" id="PF00590">
    <property type="entry name" value="TP_methylase"/>
    <property type="match status" value="1"/>
</dbReference>
<dbReference type="PANTHER" id="PTHR45790:SF4">
    <property type="entry name" value="COBALT-PRECORRIN-4 C(11)-METHYLTRANSFERASE"/>
    <property type="match status" value="1"/>
</dbReference>
<evidence type="ECO:0000313" key="10">
    <source>
        <dbReference type="Proteomes" id="UP000185744"/>
    </source>
</evidence>
<dbReference type="InParanoid" id="A0A1Q6DVJ7"/>
<dbReference type="InterPro" id="IPR003043">
    <property type="entry name" value="Uropor_MeTrfase_CS"/>
</dbReference>
<evidence type="ECO:0000256" key="4">
    <source>
        <dbReference type="ARBA" id="ARBA00022603"/>
    </source>
</evidence>
<evidence type="ECO:0000259" key="8">
    <source>
        <dbReference type="Pfam" id="PF00590"/>
    </source>
</evidence>